<evidence type="ECO:0000256" key="1">
    <source>
        <dbReference type="SAM" id="MobiDB-lite"/>
    </source>
</evidence>
<evidence type="ECO:0000259" key="2">
    <source>
        <dbReference type="Pfam" id="PF14225"/>
    </source>
</evidence>
<organism evidence="5 6">
    <name type="scientific">Pinctada imbricata</name>
    <name type="common">Atlantic pearl-oyster</name>
    <name type="synonym">Pinctada martensii</name>
    <dbReference type="NCBI Taxonomy" id="66713"/>
    <lineage>
        <taxon>Eukaryota</taxon>
        <taxon>Metazoa</taxon>
        <taxon>Spiralia</taxon>
        <taxon>Lophotrochozoa</taxon>
        <taxon>Mollusca</taxon>
        <taxon>Bivalvia</taxon>
        <taxon>Autobranchia</taxon>
        <taxon>Pteriomorphia</taxon>
        <taxon>Pterioida</taxon>
        <taxon>Pterioidea</taxon>
        <taxon>Pteriidae</taxon>
        <taxon>Pinctada</taxon>
    </lineage>
</organism>
<evidence type="ECO:0000313" key="5">
    <source>
        <dbReference type="EMBL" id="KAK3100413.1"/>
    </source>
</evidence>
<dbReference type="Pfam" id="PF19421">
    <property type="entry name" value="Fry_C"/>
    <property type="match status" value="1"/>
</dbReference>
<feature type="compositionally biased region" description="Low complexity" evidence="1">
    <location>
        <begin position="777"/>
        <end position="792"/>
    </location>
</feature>
<reference evidence="5" key="1">
    <citation type="submission" date="2019-08" db="EMBL/GenBank/DDBJ databases">
        <title>The improved chromosome-level genome for the pearl oyster Pinctada fucata martensii using PacBio sequencing and Hi-C.</title>
        <authorList>
            <person name="Zheng Z."/>
        </authorList>
    </citation>
    <scope>NUCLEOTIDE SEQUENCE</scope>
    <source>
        <strain evidence="5">ZZ-2019</strain>
        <tissue evidence="5">Adductor muscle</tissue>
    </source>
</reference>
<feature type="domain" description="Cell morphogenesis protein C-terminal" evidence="2">
    <location>
        <begin position="399"/>
        <end position="586"/>
    </location>
</feature>
<feature type="domain" description="Cell morphogenesis central region" evidence="3">
    <location>
        <begin position="26"/>
        <end position="84"/>
    </location>
</feature>
<evidence type="ECO:0000259" key="3">
    <source>
        <dbReference type="Pfam" id="PF14228"/>
    </source>
</evidence>
<name>A0AA89C486_PINIB</name>
<dbReference type="InterPro" id="IPR045842">
    <property type="entry name" value="Fry_C"/>
</dbReference>
<dbReference type="PANTHER" id="PTHR12295">
    <property type="entry name" value="FURRY-RELATED"/>
    <property type="match status" value="1"/>
</dbReference>
<feature type="compositionally biased region" description="Acidic residues" evidence="1">
    <location>
        <begin position="929"/>
        <end position="940"/>
    </location>
</feature>
<dbReference type="Proteomes" id="UP001186944">
    <property type="component" value="Unassembled WGS sequence"/>
</dbReference>
<feature type="domain" description="Cell morphogenesis central region" evidence="3">
    <location>
        <begin position="166"/>
        <end position="252"/>
    </location>
</feature>
<gene>
    <name evidence="5" type="ORF">FSP39_019611</name>
</gene>
<dbReference type="EMBL" id="VSWD01000006">
    <property type="protein sequence ID" value="KAK3100413.1"/>
    <property type="molecule type" value="Genomic_DNA"/>
</dbReference>
<feature type="region of interest" description="Disordered" evidence="1">
    <location>
        <begin position="774"/>
        <end position="849"/>
    </location>
</feature>
<feature type="domain" description="Protein furry C-terminal" evidence="4">
    <location>
        <begin position="916"/>
        <end position="1320"/>
    </location>
</feature>
<keyword evidence="6" id="KW-1185">Reference proteome</keyword>
<feature type="region of interest" description="Disordered" evidence="1">
    <location>
        <begin position="869"/>
        <end position="948"/>
    </location>
</feature>
<dbReference type="Pfam" id="PF14225">
    <property type="entry name" value="MOR2-PAG1_C"/>
    <property type="match status" value="2"/>
</dbReference>
<feature type="region of interest" description="Disordered" evidence="1">
    <location>
        <begin position="1323"/>
        <end position="1346"/>
    </location>
</feature>
<dbReference type="GO" id="GO:0000902">
    <property type="term" value="P:cell morphogenesis"/>
    <property type="evidence" value="ECO:0007669"/>
    <property type="project" value="InterPro"/>
</dbReference>
<comment type="caution">
    <text evidence="5">The sequence shown here is derived from an EMBL/GenBank/DDBJ whole genome shotgun (WGS) entry which is preliminary data.</text>
</comment>
<feature type="domain" description="Cell morphogenesis protein C-terminal" evidence="2">
    <location>
        <begin position="620"/>
        <end position="710"/>
    </location>
</feature>
<evidence type="ECO:0000259" key="4">
    <source>
        <dbReference type="Pfam" id="PF19421"/>
    </source>
</evidence>
<accession>A0AA89C486</accession>
<dbReference type="InterPro" id="IPR029473">
    <property type="entry name" value="MOR2-PAG1_mid"/>
</dbReference>
<dbReference type="Pfam" id="PF14228">
    <property type="entry name" value="MOR2-PAG1_mid"/>
    <property type="match status" value="2"/>
</dbReference>
<dbReference type="InterPro" id="IPR025481">
    <property type="entry name" value="Cell_Morphogen_C"/>
</dbReference>
<dbReference type="InterPro" id="IPR039867">
    <property type="entry name" value="Furry/Tao3/Mor2"/>
</dbReference>
<feature type="compositionally biased region" description="Polar residues" evidence="1">
    <location>
        <begin position="808"/>
        <end position="839"/>
    </location>
</feature>
<dbReference type="GO" id="GO:0031175">
    <property type="term" value="P:neuron projection development"/>
    <property type="evidence" value="ECO:0007669"/>
    <property type="project" value="TreeGrafter"/>
</dbReference>
<dbReference type="PANTHER" id="PTHR12295:SF30">
    <property type="entry name" value="PROTEIN FURRY"/>
    <property type="match status" value="1"/>
</dbReference>
<protein>
    <submittedName>
        <fullName evidence="5">Uncharacterized protein</fullName>
    </submittedName>
</protein>
<dbReference type="GO" id="GO:0030427">
    <property type="term" value="C:site of polarized growth"/>
    <property type="evidence" value="ECO:0007669"/>
    <property type="project" value="TreeGrafter"/>
</dbReference>
<dbReference type="GO" id="GO:0005938">
    <property type="term" value="C:cell cortex"/>
    <property type="evidence" value="ECO:0007669"/>
    <property type="project" value="TreeGrafter"/>
</dbReference>
<sequence>MPAYGGYFAPLTDYLPDILPPAPGFHRSNIAVMFLSDLVLDGLEIDWSAHLPLMLHVIFLGLDHTRAMVYEHCKKLLENLLLLASAQEQQSIARLLLEYRCNIADTLKLIAEDREAPGSLEGHSDETVARSTLSMESAQTLIPDVTMVTENLNDPDSFSSVEEIIKAILDFMEPRRGRPLWTCEDITPKTLTTQSSLQLEYFLKCVVRFFKDLSPLALVEQRWSQVALQLALSCSSRHYAGRSFQVLRALHIRPCTQMLSDILSRLVETVAEQGEDMQGYVTEIILTLESAVDNLDIELRPIDFMRELFMSTPNLAKEYSSEGRKGSLMAPRQALPHHARSTSYSVTAGPPHRASPYDVRLRSSTDIDRMRTNIPRSRSAQSLKNMEQGGTEDKMTIVAQMFWIAVSLLESDYEYEFSLAVRLLEKILQHMQPERNECREKLDKILQQIKWNNFPGVQTQLLKGFTSAVTADVTWSLMSRLTVSISSPIIDPTENLGFPINVIALLPYFVQNYESPTQKCKDAADHIVQMCSQKSERLNNLATVMSLYSHGTFGRDSFQWTKCVVKYLLDVYVTASFSMISFLVEVSEIVMLPVKLVLCPSVRSDFLSVGLSIGGDSFQGTKCVIKYLLDVYVSASFSMITFLEEVLEKGPPSYQPPVFQILHCMVHYIDLISPASSAYNSEFFTAITKHVQSSHWKEALKILKLAVRNSATLSEGCPSAISAASSEYSAHMSHTSFAEAEMLLPKKQLPGRTLDFSVDLKDLPIMGRTIVNTDIHGPISDPPSGDSLPSSPTRKGSGDSESCWKRPQLSQVIFSQSSDTLDHQQSVVSSGEETSTADGGSSDVMNEPNMNDITLTIRGFDFLDNELEDSEDSSFFPTLDNRRRSYSPPERDGERRFGSVPDLKLLEKAEKTISPSDSISLKEDRISDNESEDQTEEEDVIPSNLPGGTTIVVQNPILEERLRSSPLSISTHSLHSNASDLDLVEISSSTASPSLSQFHGAFLCLTLQNDEVEDVWKSHIDQIMLESSATLTVKTSQIFPRLYRELRRRLDTMTKEACYYIAKTDSLKHIATHFRQVMAMMFAHMECPYFFVDTEMLTGHKVVEKHKFSLLEMKECFETYCMRKDQAEQSLESIKSSIKQESLGDGGNGTAVCSEDEKLELCNKLYRLIFQLVLLFENYVKLMEIFRSVTSSPQIADMSLQVAKLRTEVTQAIDEMEDGQASPINTDSSKPLTKSEALASIIEYINGNQYVKAVQLLRSFRAVWPSDVFGQTSEDDVLAILNIYCASQAEKRTGLFVLFGLESDLGQVHNQLMVLNIQMTGRCSSAPPTTPTSRERITKSPDSSSL</sequence>
<evidence type="ECO:0000313" key="6">
    <source>
        <dbReference type="Proteomes" id="UP001186944"/>
    </source>
</evidence>
<proteinExistence type="predicted"/>